<sequence length="184" mass="21676">MKHFNLTDLAYLNLKLIIATVVFHWLSFYDEVFFNPMFIRSIMLKIGFHVDQYILFGLAGIFMFMLVFVYTPVALFDLFIAKLSKKFTKDTSVSPSDMKFKKGKYIENLIRLVTYALMCLTPYLLIIFITNTLLILPFTFFHMILMAIATFMHGLQLLVIYRVIGHHLNKSKLRRFKIMTMLCQ</sequence>
<feature type="transmembrane region" description="Helical" evidence="1">
    <location>
        <begin position="12"/>
        <end position="29"/>
    </location>
</feature>
<proteinExistence type="predicted"/>
<evidence type="ECO:0000313" key="2">
    <source>
        <dbReference type="EMBL" id="PJC23409.1"/>
    </source>
</evidence>
<name>A0A2M8EL02_UNCKA</name>
<dbReference type="EMBL" id="PFSJ01000026">
    <property type="protein sequence ID" value="PJC23409.1"/>
    <property type="molecule type" value="Genomic_DNA"/>
</dbReference>
<feature type="transmembrane region" description="Helical" evidence="1">
    <location>
        <begin position="109"/>
        <end position="134"/>
    </location>
</feature>
<organism evidence="2 3">
    <name type="scientific">candidate division WWE3 bacterium CG_4_9_14_0_2_um_filter_35_11</name>
    <dbReference type="NCBI Taxonomy" id="1975077"/>
    <lineage>
        <taxon>Bacteria</taxon>
        <taxon>Katanobacteria</taxon>
    </lineage>
</organism>
<evidence type="ECO:0000256" key="1">
    <source>
        <dbReference type="SAM" id="Phobius"/>
    </source>
</evidence>
<dbReference type="Proteomes" id="UP000229756">
    <property type="component" value="Unassembled WGS sequence"/>
</dbReference>
<gene>
    <name evidence="2" type="ORF">CO058_03710</name>
</gene>
<dbReference type="AlphaFoldDB" id="A0A2M8EL02"/>
<keyword evidence="1" id="KW-0812">Transmembrane</keyword>
<evidence type="ECO:0000313" key="3">
    <source>
        <dbReference type="Proteomes" id="UP000229756"/>
    </source>
</evidence>
<protein>
    <submittedName>
        <fullName evidence="2">Uncharacterized protein</fullName>
    </submittedName>
</protein>
<reference evidence="3" key="1">
    <citation type="submission" date="2017-09" db="EMBL/GenBank/DDBJ databases">
        <title>Depth-based differentiation of microbial function through sediment-hosted aquifers and enrichment of novel symbionts in the deep terrestrial subsurface.</title>
        <authorList>
            <person name="Probst A.J."/>
            <person name="Ladd B."/>
            <person name="Jarett J.K."/>
            <person name="Geller-Mcgrath D.E."/>
            <person name="Sieber C.M.K."/>
            <person name="Emerson J.B."/>
            <person name="Anantharaman K."/>
            <person name="Thomas B.C."/>
            <person name="Malmstrom R."/>
            <person name="Stieglmeier M."/>
            <person name="Klingl A."/>
            <person name="Woyke T."/>
            <person name="Ryan C.M."/>
            <person name="Banfield J.F."/>
        </authorList>
    </citation>
    <scope>NUCLEOTIDE SEQUENCE [LARGE SCALE GENOMIC DNA]</scope>
</reference>
<feature type="transmembrane region" description="Helical" evidence="1">
    <location>
        <begin position="140"/>
        <end position="164"/>
    </location>
</feature>
<keyword evidence="1" id="KW-1133">Transmembrane helix</keyword>
<keyword evidence="1" id="KW-0472">Membrane</keyword>
<accession>A0A2M8EL02</accession>
<feature type="transmembrane region" description="Helical" evidence="1">
    <location>
        <begin position="53"/>
        <end position="80"/>
    </location>
</feature>
<comment type="caution">
    <text evidence="2">The sequence shown here is derived from an EMBL/GenBank/DDBJ whole genome shotgun (WGS) entry which is preliminary data.</text>
</comment>